<dbReference type="Proteomes" id="UP000195514">
    <property type="component" value="Chromosome I"/>
</dbReference>
<sequence>MTITGSIFLDQDAN</sequence>
<organism evidence="1 2">
    <name type="scientific">Candidatus Brevifilum fermentans</name>
    <dbReference type="NCBI Taxonomy" id="1986204"/>
    <lineage>
        <taxon>Bacteria</taxon>
        <taxon>Bacillati</taxon>
        <taxon>Chloroflexota</taxon>
        <taxon>Anaerolineae</taxon>
        <taxon>Anaerolineales</taxon>
        <taxon>Anaerolineaceae</taxon>
        <taxon>Candidatus Brevifilum</taxon>
    </lineage>
</organism>
<name>A0A1Y6K4B3_9CHLR</name>
<keyword evidence="2" id="KW-1185">Reference proteome</keyword>
<protein>
    <submittedName>
        <fullName evidence="1">Uncharacterized protein</fullName>
    </submittedName>
</protein>
<dbReference type="EMBL" id="LT859958">
    <property type="protein sequence ID" value="SMX54386.1"/>
    <property type="molecule type" value="Genomic_DNA"/>
</dbReference>
<proteinExistence type="predicted"/>
<accession>A0A1Y6K4B3</accession>
<gene>
    <name evidence="1" type="ORF">CFX1CAM_1321</name>
</gene>
<evidence type="ECO:0000313" key="1">
    <source>
        <dbReference type="EMBL" id="SMX54386.1"/>
    </source>
</evidence>
<evidence type="ECO:0000313" key="2">
    <source>
        <dbReference type="Proteomes" id="UP000195514"/>
    </source>
</evidence>
<reference evidence="2" key="1">
    <citation type="submission" date="2017-05" db="EMBL/GenBank/DDBJ databases">
        <authorList>
            <person name="Kirkegaard R."/>
            <person name="Mcilroy J S."/>
        </authorList>
    </citation>
    <scope>NUCLEOTIDE SEQUENCE [LARGE SCALE GENOMIC DNA]</scope>
</reference>
<dbReference type="KEGG" id="abat:CFX1CAM_1321"/>